<keyword evidence="2" id="KW-1185">Reference proteome</keyword>
<feature type="non-terminal residue" evidence="1">
    <location>
        <position position="1"/>
    </location>
</feature>
<organism evidence="1 2">
    <name type="scientific">Dentiscutata erythropus</name>
    <dbReference type="NCBI Taxonomy" id="1348616"/>
    <lineage>
        <taxon>Eukaryota</taxon>
        <taxon>Fungi</taxon>
        <taxon>Fungi incertae sedis</taxon>
        <taxon>Mucoromycota</taxon>
        <taxon>Glomeromycotina</taxon>
        <taxon>Glomeromycetes</taxon>
        <taxon>Diversisporales</taxon>
        <taxon>Gigasporaceae</taxon>
        <taxon>Dentiscutata</taxon>
    </lineage>
</organism>
<accession>A0A9N9JIB0</accession>
<evidence type="ECO:0000313" key="2">
    <source>
        <dbReference type="Proteomes" id="UP000789405"/>
    </source>
</evidence>
<dbReference type="EMBL" id="CAJVPY010022738">
    <property type="protein sequence ID" value="CAG8783625.1"/>
    <property type="molecule type" value="Genomic_DNA"/>
</dbReference>
<dbReference type="OrthoDB" id="408373at2759"/>
<evidence type="ECO:0000313" key="1">
    <source>
        <dbReference type="EMBL" id="CAG8783625.1"/>
    </source>
</evidence>
<name>A0A9N9JIB0_9GLOM</name>
<proteinExistence type="predicted"/>
<dbReference type="AlphaFoldDB" id="A0A9N9JIB0"/>
<dbReference type="Proteomes" id="UP000789405">
    <property type="component" value="Unassembled WGS sequence"/>
</dbReference>
<gene>
    <name evidence="1" type="ORF">DERYTH_LOCUS19958</name>
</gene>
<comment type="caution">
    <text evidence="1">The sequence shown here is derived from an EMBL/GenBank/DDBJ whole genome shotgun (WGS) entry which is preliminary data.</text>
</comment>
<reference evidence="1" key="1">
    <citation type="submission" date="2021-06" db="EMBL/GenBank/DDBJ databases">
        <authorList>
            <person name="Kallberg Y."/>
            <person name="Tangrot J."/>
            <person name="Rosling A."/>
        </authorList>
    </citation>
    <scope>NUCLEOTIDE SEQUENCE</scope>
    <source>
        <strain evidence="1">MA453B</strain>
    </source>
</reference>
<sequence length="51" mass="6165">HIEEAGHWVMVEQTNQLHKYIEEFLENLKKIEGQSQVMQDFRKIPRNNSKL</sequence>
<protein>
    <submittedName>
        <fullName evidence="1">7719_t:CDS:1</fullName>
    </submittedName>
</protein>